<evidence type="ECO:0000256" key="2">
    <source>
        <dbReference type="ARBA" id="ARBA00022475"/>
    </source>
</evidence>
<dbReference type="InterPro" id="IPR015867">
    <property type="entry name" value="N-reg_PII/ATP_PRibTrfase_C"/>
</dbReference>
<keyword evidence="4 6" id="KW-1133">Transmembrane helix</keyword>
<dbReference type="AlphaFoldDB" id="A0A9D5X467"/>
<evidence type="ECO:0000256" key="5">
    <source>
        <dbReference type="ARBA" id="ARBA00023136"/>
    </source>
</evidence>
<feature type="transmembrane region" description="Helical" evidence="6">
    <location>
        <begin position="54"/>
        <end position="76"/>
    </location>
</feature>
<keyword evidence="3 6" id="KW-0812">Transmembrane</keyword>
<dbReference type="Pfam" id="PF02588">
    <property type="entry name" value="YitT_membrane"/>
    <property type="match status" value="1"/>
</dbReference>
<gene>
    <name evidence="8" type="ORF">HXN55_10980</name>
</gene>
<dbReference type="RefSeq" id="WP_278491178.1">
    <property type="nucleotide sequence ID" value="NZ_JABZTM010000162.1"/>
</dbReference>
<evidence type="ECO:0000313" key="8">
    <source>
        <dbReference type="EMBL" id="MBF1447881.1"/>
    </source>
</evidence>
<feature type="transmembrane region" description="Helical" evidence="6">
    <location>
        <begin position="14"/>
        <end position="34"/>
    </location>
</feature>
<dbReference type="CDD" id="cd16380">
    <property type="entry name" value="YitT_C"/>
    <property type="match status" value="1"/>
</dbReference>
<feature type="domain" description="DUF2179" evidence="7">
    <location>
        <begin position="231"/>
        <end position="285"/>
    </location>
</feature>
<dbReference type="PANTHER" id="PTHR33545:SF5">
    <property type="entry name" value="UPF0750 MEMBRANE PROTEIN YITT"/>
    <property type="match status" value="1"/>
</dbReference>
<comment type="caution">
    <text evidence="8">The sequence shown here is derived from an EMBL/GenBank/DDBJ whole genome shotgun (WGS) entry which is preliminary data.</text>
</comment>
<dbReference type="PANTHER" id="PTHR33545">
    <property type="entry name" value="UPF0750 MEMBRANE PROTEIN YITT-RELATED"/>
    <property type="match status" value="1"/>
</dbReference>
<keyword evidence="2" id="KW-1003">Cell membrane</keyword>
<protein>
    <submittedName>
        <fullName evidence="8">YitT family protein</fullName>
    </submittedName>
</protein>
<feature type="transmembrane region" description="Helical" evidence="6">
    <location>
        <begin position="158"/>
        <end position="177"/>
    </location>
</feature>
<dbReference type="PIRSF" id="PIRSF006483">
    <property type="entry name" value="Membrane_protein_YitT"/>
    <property type="match status" value="1"/>
</dbReference>
<dbReference type="InterPro" id="IPR051461">
    <property type="entry name" value="UPF0750_membrane"/>
</dbReference>
<keyword evidence="5 6" id="KW-0472">Membrane</keyword>
<evidence type="ECO:0000256" key="1">
    <source>
        <dbReference type="ARBA" id="ARBA00004651"/>
    </source>
</evidence>
<feature type="transmembrane region" description="Helical" evidence="6">
    <location>
        <begin position="88"/>
        <end position="105"/>
    </location>
</feature>
<dbReference type="Pfam" id="PF10035">
    <property type="entry name" value="DUF2179"/>
    <property type="match status" value="1"/>
</dbReference>
<proteinExistence type="predicted"/>
<evidence type="ECO:0000259" key="7">
    <source>
        <dbReference type="Pfam" id="PF10035"/>
    </source>
</evidence>
<organism evidence="8 9">
    <name type="scientific">Prevotella nigrescens</name>
    <dbReference type="NCBI Taxonomy" id="28133"/>
    <lineage>
        <taxon>Bacteria</taxon>
        <taxon>Pseudomonadati</taxon>
        <taxon>Bacteroidota</taxon>
        <taxon>Bacteroidia</taxon>
        <taxon>Bacteroidales</taxon>
        <taxon>Prevotellaceae</taxon>
        <taxon>Prevotella</taxon>
    </lineage>
</organism>
<evidence type="ECO:0000256" key="6">
    <source>
        <dbReference type="SAM" id="Phobius"/>
    </source>
</evidence>
<dbReference type="GO" id="GO:0005886">
    <property type="term" value="C:plasma membrane"/>
    <property type="evidence" value="ECO:0007669"/>
    <property type="project" value="UniProtKB-SubCell"/>
</dbReference>
<evidence type="ECO:0000256" key="4">
    <source>
        <dbReference type="ARBA" id="ARBA00022989"/>
    </source>
</evidence>
<dbReference type="InterPro" id="IPR003740">
    <property type="entry name" value="YitT"/>
</dbReference>
<dbReference type="InterPro" id="IPR019264">
    <property type="entry name" value="DUF2179"/>
</dbReference>
<dbReference type="Proteomes" id="UP000787419">
    <property type="component" value="Unassembled WGS sequence"/>
</dbReference>
<feature type="transmembrane region" description="Helical" evidence="6">
    <location>
        <begin position="117"/>
        <end position="137"/>
    </location>
</feature>
<evidence type="ECO:0000256" key="3">
    <source>
        <dbReference type="ARBA" id="ARBA00022692"/>
    </source>
</evidence>
<feature type="transmembrane region" description="Helical" evidence="6">
    <location>
        <begin position="183"/>
        <end position="201"/>
    </location>
</feature>
<dbReference type="EMBL" id="JABZTM010000162">
    <property type="protein sequence ID" value="MBF1447881.1"/>
    <property type="molecule type" value="Genomic_DNA"/>
</dbReference>
<reference evidence="8" key="1">
    <citation type="submission" date="2020-04" db="EMBL/GenBank/DDBJ databases">
        <title>Deep metagenomics examines the oral microbiome during advanced dental caries in children, revealing novel taxa and co-occurrences with host molecules.</title>
        <authorList>
            <person name="Baker J.L."/>
            <person name="Morton J.T."/>
            <person name="Dinis M."/>
            <person name="Alvarez R."/>
            <person name="Tran N.C."/>
            <person name="Knight R."/>
            <person name="Edlund A."/>
        </authorList>
    </citation>
    <scope>NUCLEOTIDE SEQUENCE</scope>
    <source>
        <strain evidence="8">JCVI_32_bin.50</strain>
    </source>
</reference>
<sequence>MEFSITKKVLYREIVDYVMITLGCISYGIGWTIFLLPNNISTGGVAGLSSTVFWALNIPVSYTYFVLNALLLTVALKTLGWRFCVKTIYGVLVMTFATGFLRGYFPHPTIMHEQPFVAMLIGSLFCGMGLGFCLSYNGSSGGSDIVAAIVNKYHDISLGRVLILVDTSIVTLSYFVLKDWERVIYGYLSLFIVSFVLDQVVNSGRRSVQFLIISERYKEICKKVVETPPHRGCTIIDAQGYYTGQTTKVVLVVTRQREARTLYHLINDIDPHAFVTQSQVMGVFGQGFDKFKIKNKNNKKNSETVSVETK</sequence>
<name>A0A9D5X467_9BACT</name>
<comment type="subcellular location">
    <subcellularLocation>
        <location evidence="1">Cell membrane</location>
        <topology evidence="1">Multi-pass membrane protein</topology>
    </subcellularLocation>
</comment>
<accession>A0A9D5X467</accession>
<dbReference type="Gene3D" id="3.30.70.120">
    <property type="match status" value="1"/>
</dbReference>
<evidence type="ECO:0000313" key="9">
    <source>
        <dbReference type="Proteomes" id="UP000787419"/>
    </source>
</evidence>